<evidence type="ECO:0000256" key="4">
    <source>
        <dbReference type="PIRSR" id="PIRSR001227-1"/>
    </source>
</evidence>
<evidence type="ECO:0000256" key="1">
    <source>
        <dbReference type="ARBA" id="ARBA00006586"/>
    </source>
</evidence>
<dbReference type="InterPro" id="IPR029055">
    <property type="entry name" value="Ntn_hydrolases_N"/>
</dbReference>
<keyword evidence="5" id="KW-0106">Calcium</keyword>
<dbReference type="PIRSF" id="PIRSF001227">
    <property type="entry name" value="Pen_acylase"/>
    <property type="match status" value="1"/>
</dbReference>
<dbReference type="InterPro" id="IPR043147">
    <property type="entry name" value="Penicillin_amidase_A-knob"/>
</dbReference>
<comment type="similarity">
    <text evidence="1">Belongs to the peptidase S45 family.</text>
</comment>
<keyword evidence="2" id="KW-0378">Hydrolase</keyword>
<gene>
    <name evidence="7" type="ORF">G127AT_13370</name>
</gene>
<evidence type="ECO:0000256" key="2">
    <source>
        <dbReference type="ARBA" id="ARBA00022801"/>
    </source>
</evidence>
<keyword evidence="8" id="KW-1185">Reference proteome</keyword>
<dbReference type="InterPro" id="IPR043146">
    <property type="entry name" value="Penicillin_amidase_N_B-knob"/>
</dbReference>
<keyword evidence="3" id="KW-0865">Zymogen</keyword>
<dbReference type="CDD" id="cd03747">
    <property type="entry name" value="Ntn_PGA_like"/>
    <property type="match status" value="1"/>
</dbReference>
<dbReference type="GO" id="GO:0046872">
    <property type="term" value="F:metal ion binding"/>
    <property type="evidence" value="ECO:0007669"/>
    <property type="project" value="UniProtKB-KW"/>
</dbReference>
<dbReference type="EMBL" id="CP071696">
    <property type="protein sequence ID" value="QTX06325.1"/>
    <property type="molecule type" value="Genomic_DNA"/>
</dbReference>
<dbReference type="PANTHER" id="PTHR34218:SF4">
    <property type="entry name" value="ACYL-HOMOSERINE LACTONE ACYLASE QUIP"/>
    <property type="match status" value="1"/>
</dbReference>
<feature type="active site" description="Nucleophile" evidence="4">
    <location>
        <position position="273"/>
    </location>
</feature>
<dbReference type="InterPro" id="IPR002692">
    <property type="entry name" value="S45"/>
</dbReference>
<dbReference type="KEGG" id="aarc:G127AT_13370"/>
<dbReference type="InterPro" id="IPR014395">
    <property type="entry name" value="Pen/GL7ACA/AHL_acylase"/>
</dbReference>
<evidence type="ECO:0000313" key="8">
    <source>
        <dbReference type="Proteomes" id="UP000671914"/>
    </source>
</evidence>
<dbReference type="AlphaFoldDB" id="A0A975FQ32"/>
<evidence type="ECO:0000256" key="5">
    <source>
        <dbReference type="PIRSR" id="PIRSR001227-2"/>
    </source>
</evidence>
<sequence length="846" mass="92014">MLVGVIVGVLVLTVAAAGFGWWTVQRSFPATSGRMDLTGLDDSVTVYRDDAGIPQLVAKTEHDLFFAQGYVHAQDRFWEMDFRRHVTSGRLAELFGASQVDTDVFIRTLGWRQVAEREYEALDADSKAAFDAYADGVNSYLEGRNGADLSLEYAVLGLQLPGYSPEPWSPVDSVAWLKAMAWDLRSNLDDEIDRALLSTELPEEEVARLHPGFPSESAATIIEGTPAAAPAALSERALTGVGSDASADPLRRLSTVIDGLPELLGPAGGDIGSNSWVVSGIHTETGRPYLANDPHLGPAMPSIWTQMGLHCETVDANCRYDVAGYSFSGFPGIIIGHNSRISWGLTNLGPDVADLYLERVNEQGYELDGAVLPFKTREETIEVAGGDPVVVEVRATGRGPIVSDVGGDYARIVDGSEAAADGGEYALSLQWTALEPGRTAEAVFRINRAWDWDSFREGAAMFDVPSQNLVYADIHGHIGYQAPGRVPIRKQGDGTVPLPGWTSANGWSGYLAFEQLPNSFDPERGYIVTANNAVTTNGPFLTADWDLGYRATRISQRIDERIASGTQIDLDFMSEVQADTYDANAARFLPVLAGLDADGDAARGIRLLDGWDARADADSAEAAYFAVFWRTLLERMFAEKLPDGTQPVGGDRWFSVVGTLLDEPDSAWWSDEQAGIAGRDEMLLAALDDAWTETSERLGANPKRWQWGRLHTLTITNQSFGTSGIGPVEWMFNRGPYELGGGSAIVDAVGWNAREGYEVNWIPSMRMVVDLKNFDRSRWVNLTGASGHAFHPNYVDQAELWASGQTRVWPFSKGAVHDAATESLVLRPDPDAPRVTEPATSEPAAE</sequence>
<dbReference type="Gene3D" id="1.10.1400.10">
    <property type="match status" value="1"/>
</dbReference>
<accession>A0A975FQ32</accession>
<feature type="region of interest" description="Disordered" evidence="6">
    <location>
        <begin position="827"/>
        <end position="846"/>
    </location>
</feature>
<organism evidence="7 8">
    <name type="scientific">Agromyces archimandritae</name>
    <dbReference type="NCBI Taxonomy" id="2781962"/>
    <lineage>
        <taxon>Bacteria</taxon>
        <taxon>Bacillati</taxon>
        <taxon>Actinomycetota</taxon>
        <taxon>Actinomycetes</taxon>
        <taxon>Micrococcales</taxon>
        <taxon>Microbacteriaceae</taxon>
        <taxon>Agromyces</taxon>
    </lineage>
</organism>
<dbReference type="Proteomes" id="UP000671914">
    <property type="component" value="Chromosome"/>
</dbReference>
<dbReference type="GO" id="GO:0017000">
    <property type="term" value="P:antibiotic biosynthetic process"/>
    <property type="evidence" value="ECO:0007669"/>
    <property type="project" value="InterPro"/>
</dbReference>
<dbReference type="PANTHER" id="PTHR34218">
    <property type="entry name" value="PEPTIDASE S45 PENICILLIN AMIDASE"/>
    <property type="match status" value="1"/>
</dbReference>
<dbReference type="Gene3D" id="1.10.439.10">
    <property type="entry name" value="Penicillin Amidohydrolase, domain 1"/>
    <property type="match status" value="1"/>
</dbReference>
<feature type="binding site" evidence="5">
    <location>
        <position position="351"/>
    </location>
    <ligand>
        <name>Ca(2+)</name>
        <dbReference type="ChEBI" id="CHEBI:29108"/>
    </ligand>
</feature>
<evidence type="ECO:0000313" key="7">
    <source>
        <dbReference type="EMBL" id="QTX06325.1"/>
    </source>
</evidence>
<dbReference type="SUPFAM" id="SSF56235">
    <property type="entry name" value="N-terminal nucleophile aminohydrolases (Ntn hydrolases)"/>
    <property type="match status" value="1"/>
</dbReference>
<evidence type="ECO:0000256" key="6">
    <source>
        <dbReference type="SAM" id="MobiDB-lite"/>
    </source>
</evidence>
<dbReference type="GO" id="GO:0016811">
    <property type="term" value="F:hydrolase activity, acting on carbon-nitrogen (but not peptide) bonds, in linear amides"/>
    <property type="evidence" value="ECO:0007669"/>
    <property type="project" value="InterPro"/>
</dbReference>
<dbReference type="Gene3D" id="3.60.20.10">
    <property type="entry name" value="Glutamine Phosphoribosylpyrophosphate, subunit 1, domain 1"/>
    <property type="match status" value="1"/>
</dbReference>
<proteinExistence type="inferred from homology"/>
<keyword evidence="5" id="KW-0479">Metal-binding</keyword>
<evidence type="ECO:0000256" key="3">
    <source>
        <dbReference type="ARBA" id="ARBA00023145"/>
    </source>
</evidence>
<dbReference type="InterPro" id="IPR023343">
    <property type="entry name" value="Penicillin_amidase_dom1"/>
</dbReference>
<reference evidence="7" key="1">
    <citation type="submission" date="2021-03" db="EMBL/GenBank/DDBJ databases">
        <title>Agromyces archimandritus sp. nov., isolated from the cockroach Archimandrita tessellata.</title>
        <authorList>
            <person name="Guzman J."/>
            <person name="Ortuzar M."/>
            <person name="Poehlein A."/>
            <person name="Daniel R."/>
            <person name="Trujillo M."/>
            <person name="Vilcinskas A."/>
        </authorList>
    </citation>
    <scope>NUCLEOTIDE SEQUENCE</scope>
    <source>
        <strain evidence="7">G127AT</strain>
    </source>
</reference>
<protein>
    <submittedName>
        <fullName evidence="7">Penicillin acylase family protein</fullName>
    </submittedName>
</protein>
<dbReference type="Pfam" id="PF01804">
    <property type="entry name" value="Penicil_amidase"/>
    <property type="match status" value="1"/>
</dbReference>
<dbReference type="Gene3D" id="2.30.120.10">
    <property type="match status" value="1"/>
</dbReference>
<comment type="cofactor">
    <cofactor evidence="5">
        <name>Ca(2+)</name>
        <dbReference type="ChEBI" id="CHEBI:29108"/>
    </cofactor>
    <text evidence="5">Binds 1 Ca(2+) ion per dimer.</text>
</comment>
<feature type="binding site" evidence="5">
    <location>
        <position position="354"/>
    </location>
    <ligand>
        <name>Ca(2+)</name>
        <dbReference type="ChEBI" id="CHEBI:29108"/>
    </ligand>
</feature>
<name>A0A975FQ32_9MICO</name>
<feature type="binding site" evidence="5">
    <location>
        <position position="191"/>
    </location>
    <ligand>
        <name>Ca(2+)</name>
        <dbReference type="ChEBI" id="CHEBI:29108"/>
    </ligand>
</feature>